<proteinExistence type="predicted"/>
<feature type="compositionally biased region" description="Basic residues" evidence="1">
    <location>
        <begin position="104"/>
        <end position="113"/>
    </location>
</feature>
<dbReference type="OrthoDB" id="2448606at2759"/>
<sequence length="461" mass="52767">MTKLAPVVLFTLSKELGDWHGGIDNYIDILNREQCNEDKCKPLDNCADNTDDNTCHPTFNMSNHQNNATSENAGRLRQMFKDFRVADASSKPSKKRQTTSAPKRVQKSQKKARLQLPRIKKPVREAYASAACENKPTSARVLNLLARKNGSIRNSAKDADKSTSTSFIDAARVAGKWDEKKYDYVDKMECPRRTQPNLRKLLSVPAQNSLSLSNATFSLVRFKTIKIPVCGCRDLAETLLLMQMFPKTLVKVKAAIHFGCLDLFDMFELRGQVSCVDKKNRPNINNLQIQEIRLSISTLNARRFYYKRFLLFVEETVAGRFRHEAGEDCVRCAVCVQRLEVITSQKFSRDTFAKLFDIVQEHNAQKITTIKATQQLLNLIDEGDNSYQNKVILCFKSLNEQLPVDSFEAKEMELTTRLIQPLLQPLFEDGAKDRYLRWTNTQTEEFKKDEINCFYGCITLK</sequence>
<dbReference type="AlphaFoldDB" id="A0A0B7MYI7"/>
<name>A0A0B7MYI7_9FUNG</name>
<accession>A0A0B7MYI7</accession>
<feature type="region of interest" description="Disordered" evidence="1">
    <location>
        <begin position="84"/>
        <end position="113"/>
    </location>
</feature>
<dbReference type="EMBL" id="LN719426">
    <property type="protein sequence ID" value="CEP07949.1"/>
    <property type="molecule type" value="Genomic_DNA"/>
</dbReference>
<dbReference type="Proteomes" id="UP000054107">
    <property type="component" value="Unassembled WGS sequence"/>
</dbReference>
<gene>
    <name evidence="2" type="primary">PARPA_01258.1 scaffold 1359</name>
</gene>
<evidence type="ECO:0000313" key="2">
    <source>
        <dbReference type="EMBL" id="CEP07949.1"/>
    </source>
</evidence>
<evidence type="ECO:0000313" key="3">
    <source>
        <dbReference type="Proteomes" id="UP000054107"/>
    </source>
</evidence>
<evidence type="ECO:0000256" key="1">
    <source>
        <dbReference type="SAM" id="MobiDB-lite"/>
    </source>
</evidence>
<reference evidence="2 3" key="1">
    <citation type="submission" date="2014-09" db="EMBL/GenBank/DDBJ databases">
        <authorList>
            <person name="Ellenberger Sabrina"/>
        </authorList>
    </citation>
    <scope>NUCLEOTIDE SEQUENCE [LARGE SCALE GENOMIC DNA]</scope>
    <source>
        <strain evidence="2 3">CBS 412.66</strain>
    </source>
</reference>
<protein>
    <submittedName>
        <fullName evidence="2">Uncharacterized protein</fullName>
    </submittedName>
</protein>
<keyword evidence="3" id="KW-1185">Reference proteome</keyword>
<organism evidence="2 3">
    <name type="scientific">Parasitella parasitica</name>
    <dbReference type="NCBI Taxonomy" id="35722"/>
    <lineage>
        <taxon>Eukaryota</taxon>
        <taxon>Fungi</taxon>
        <taxon>Fungi incertae sedis</taxon>
        <taxon>Mucoromycota</taxon>
        <taxon>Mucoromycotina</taxon>
        <taxon>Mucoromycetes</taxon>
        <taxon>Mucorales</taxon>
        <taxon>Mucorineae</taxon>
        <taxon>Mucoraceae</taxon>
        <taxon>Parasitella</taxon>
    </lineage>
</organism>